<gene>
    <name evidence="2" type="ORF">L873DRAFT_1677916</name>
</gene>
<organism evidence="2 3">
    <name type="scientific">Choiromyces venosus 120613-1</name>
    <dbReference type="NCBI Taxonomy" id="1336337"/>
    <lineage>
        <taxon>Eukaryota</taxon>
        <taxon>Fungi</taxon>
        <taxon>Dikarya</taxon>
        <taxon>Ascomycota</taxon>
        <taxon>Pezizomycotina</taxon>
        <taxon>Pezizomycetes</taxon>
        <taxon>Pezizales</taxon>
        <taxon>Tuberaceae</taxon>
        <taxon>Choiromyces</taxon>
    </lineage>
</organism>
<dbReference type="EMBL" id="ML120375">
    <property type="protein sequence ID" value="RPB01146.1"/>
    <property type="molecule type" value="Genomic_DNA"/>
</dbReference>
<dbReference type="Proteomes" id="UP000276215">
    <property type="component" value="Unassembled WGS sequence"/>
</dbReference>
<keyword evidence="3" id="KW-1185">Reference proteome</keyword>
<evidence type="ECO:0000313" key="2">
    <source>
        <dbReference type="EMBL" id="RPB01146.1"/>
    </source>
</evidence>
<evidence type="ECO:0000313" key="3">
    <source>
        <dbReference type="Proteomes" id="UP000276215"/>
    </source>
</evidence>
<dbReference type="OrthoDB" id="2426396at2759"/>
<feature type="chain" id="PRO_5018189288" evidence="1">
    <location>
        <begin position="25"/>
        <end position="445"/>
    </location>
</feature>
<dbReference type="PANTHER" id="PTHR39599">
    <property type="entry name" value="GPI-ANCHORED PROTEIN (EUROFUNG)-RELATED-RELATED"/>
    <property type="match status" value="1"/>
</dbReference>
<dbReference type="AlphaFoldDB" id="A0A3N4JS28"/>
<protein>
    <submittedName>
        <fullName evidence="2">Uncharacterized protein</fullName>
    </submittedName>
</protein>
<dbReference type="PANTHER" id="PTHR39599:SF2">
    <property type="entry name" value="ANCHORED PROTEIN, PUTATIVE (AFU_ORTHOLOGUE AFUA_1G09650)-RELATED"/>
    <property type="match status" value="1"/>
</dbReference>
<sequence length="445" mass="46064">MKTTTSALFLQFLLTTTAPFLATASRPYEWPAGIDPSKKYWPPGEGPPSKRWLNELAEAYNSNQSFTPESLGRAFAVKKIMDPAEKFMPEYWNWSGNEGEGKGQQVMVANLTFNSPVKRSVFDSYAYGGLFKRQNFQCAIGTYACSNIGRPQSCCNNNEQCFKITDTGFGDVGCCVNGQTCSGNLKGCGDNKKTCSSREGGGCCTDGYNCSAQGCVPAQGQVVSSVTTSAATSMTGAASACSSGFYACPTNLAGGCCPSGRLCGVSDCPTQTTTATPVASGDTCPTGYYTCSAQFNGGCCRIGRDCGITDCPERVITISSGTSQGAAAVITGGSCAAGWSSCPNNLGGGCCPTGYSCAINNCPAVTLTGSSFIVSGAVSSASFSIYTRETNGWQTLTAPVVLPATGKLQPTAGITRNAARYGMNTNGVREVIVVVGVVVGVVVNV</sequence>
<evidence type="ECO:0000256" key="1">
    <source>
        <dbReference type="SAM" id="SignalP"/>
    </source>
</evidence>
<reference evidence="2 3" key="1">
    <citation type="journal article" date="2018" name="Nat. Ecol. Evol.">
        <title>Pezizomycetes genomes reveal the molecular basis of ectomycorrhizal truffle lifestyle.</title>
        <authorList>
            <person name="Murat C."/>
            <person name="Payen T."/>
            <person name="Noel B."/>
            <person name="Kuo A."/>
            <person name="Morin E."/>
            <person name="Chen J."/>
            <person name="Kohler A."/>
            <person name="Krizsan K."/>
            <person name="Balestrini R."/>
            <person name="Da Silva C."/>
            <person name="Montanini B."/>
            <person name="Hainaut M."/>
            <person name="Levati E."/>
            <person name="Barry K.W."/>
            <person name="Belfiori B."/>
            <person name="Cichocki N."/>
            <person name="Clum A."/>
            <person name="Dockter R.B."/>
            <person name="Fauchery L."/>
            <person name="Guy J."/>
            <person name="Iotti M."/>
            <person name="Le Tacon F."/>
            <person name="Lindquist E.A."/>
            <person name="Lipzen A."/>
            <person name="Malagnac F."/>
            <person name="Mello A."/>
            <person name="Molinier V."/>
            <person name="Miyauchi S."/>
            <person name="Poulain J."/>
            <person name="Riccioni C."/>
            <person name="Rubini A."/>
            <person name="Sitrit Y."/>
            <person name="Splivallo R."/>
            <person name="Traeger S."/>
            <person name="Wang M."/>
            <person name="Zifcakova L."/>
            <person name="Wipf D."/>
            <person name="Zambonelli A."/>
            <person name="Paolocci F."/>
            <person name="Nowrousian M."/>
            <person name="Ottonello S."/>
            <person name="Baldrian P."/>
            <person name="Spatafora J.W."/>
            <person name="Henrissat B."/>
            <person name="Nagy L.G."/>
            <person name="Aury J.M."/>
            <person name="Wincker P."/>
            <person name="Grigoriev I.V."/>
            <person name="Bonfante P."/>
            <person name="Martin F.M."/>
        </authorList>
    </citation>
    <scope>NUCLEOTIDE SEQUENCE [LARGE SCALE GENOMIC DNA]</scope>
    <source>
        <strain evidence="2 3">120613-1</strain>
    </source>
</reference>
<accession>A0A3N4JS28</accession>
<name>A0A3N4JS28_9PEZI</name>
<dbReference type="STRING" id="1336337.A0A3N4JS28"/>
<feature type="signal peptide" evidence="1">
    <location>
        <begin position="1"/>
        <end position="24"/>
    </location>
</feature>
<proteinExistence type="predicted"/>
<keyword evidence="1" id="KW-0732">Signal</keyword>